<reference evidence="3" key="1">
    <citation type="submission" date="2025-08" db="UniProtKB">
        <authorList>
            <consortium name="RefSeq"/>
        </authorList>
    </citation>
    <scope>IDENTIFICATION</scope>
    <source>
        <strain evidence="3">Mau12</strain>
        <tissue evidence="3">Whole Body</tissue>
    </source>
</reference>
<proteinExistence type="predicted"/>
<name>A0A6P8KRN8_DROMA</name>
<sequence length="218" mass="25331">MCARKEYLELASFFAQAKPPKPQELRPCNQHEILLQLICNRRQSLSKSQVADLLWNMTTGPKKKHKRRQCGGMDDRNRSEPTDIEVVFGCREKTPPSTISHRGWERSRIEWLRKLEVQQRQCYQVWQETPGADASTKTAMKSSKKERECEKSTIKDTPCERHSKNQDQAGGRRKDKHKKKTRTKRKLPVCWALLPFGCGFNLAHDSSCQDVPHRRDSS</sequence>
<feature type="region of interest" description="Disordered" evidence="1">
    <location>
        <begin position="133"/>
        <end position="184"/>
    </location>
</feature>
<evidence type="ECO:0000313" key="3">
    <source>
        <dbReference type="RefSeq" id="XP_033165971.1"/>
    </source>
</evidence>
<accession>A0A6P8KRN8</accession>
<feature type="compositionally biased region" description="Basic and acidic residues" evidence="1">
    <location>
        <begin position="143"/>
        <end position="165"/>
    </location>
</feature>
<feature type="compositionally biased region" description="Basic residues" evidence="1">
    <location>
        <begin position="171"/>
        <end position="184"/>
    </location>
</feature>
<protein>
    <submittedName>
        <fullName evidence="3">Uncharacterized protein LOC117144733</fullName>
    </submittedName>
</protein>
<evidence type="ECO:0000313" key="2">
    <source>
        <dbReference type="Proteomes" id="UP000515162"/>
    </source>
</evidence>
<dbReference type="Proteomes" id="UP000515162">
    <property type="component" value="Chromosome 3R"/>
</dbReference>
<evidence type="ECO:0000256" key="1">
    <source>
        <dbReference type="SAM" id="MobiDB-lite"/>
    </source>
</evidence>
<keyword evidence="2" id="KW-1185">Reference proteome</keyword>
<dbReference type="RefSeq" id="XP_033165971.1">
    <property type="nucleotide sequence ID" value="XM_033310080.1"/>
</dbReference>
<dbReference type="GeneID" id="117144733"/>
<gene>
    <name evidence="3" type="primary">LOC117144733</name>
</gene>
<organism evidence="2 3">
    <name type="scientific">Drosophila mauritiana</name>
    <name type="common">Fruit fly</name>
    <dbReference type="NCBI Taxonomy" id="7226"/>
    <lineage>
        <taxon>Eukaryota</taxon>
        <taxon>Metazoa</taxon>
        <taxon>Ecdysozoa</taxon>
        <taxon>Arthropoda</taxon>
        <taxon>Hexapoda</taxon>
        <taxon>Insecta</taxon>
        <taxon>Pterygota</taxon>
        <taxon>Neoptera</taxon>
        <taxon>Endopterygota</taxon>
        <taxon>Diptera</taxon>
        <taxon>Brachycera</taxon>
        <taxon>Muscomorpha</taxon>
        <taxon>Ephydroidea</taxon>
        <taxon>Drosophilidae</taxon>
        <taxon>Drosophila</taxon>
        <taxon>Sophophora</taxon>
    </lineage>
</organism>
<dbReference type="AlphaFoldDB" id="A0A6P8KRN8"/>